<name>A0A196SH74_BLAHN</name>
<proteinExistence type="predicted"/>
<protein>
    <submittedName>
        <fullName evidence="2">Uncharacterized protein</fullName>
    </submittedName>
</protein>
<organism evidence="2 3">
    <name type="scientific">Blastocystis sp. subtype 1 (strain ATCC 50177 / NandII)</name>
    <dbReference type="NCBI Taxonomy" id="478820"/>
    <lineage>
        <taxon>Eukaryota</taxon>
        <taxon>Sar</taxon>
        <taxon>Stramenopiles</taxon>
        <taxon>Bigyra</taxon>
        <taxon>Opalozoa</taxon>
        <taxon>Opalinata</taxon>
        <taxon>Blastocystidae</taxon>
        <taxon>Blastocystis</taxon>
    </lineage>
</organism>
<dbReference type="Proteomes" id="UP000078348">
    <property type="component" value="Unassembled WGS sequence"/>
</dbReference>
<feature type="region of interest" description="Disordered" evidence="1">
    <location>
        <begin position="71"/>
        <end position="111"/>
    </location>
</feature>
<comment type="caution">
    <text evidence="2">The sequence shown here is derived from an EMBL/GenBank/DDBJ whole genome shotgun (WGS) entry which is preliminary data.</text>
</comment>
<sequence>MSSVLHSHLKELIIGEMCFNTESLTCVDFSKMPLLTKLSIGDECFTYAKSVSIIGMEFLESVVIGWQSFSRMKPDPSDDEEDAEDGDSMDQEEHEDFKGQEEHENSEEHENTKYIEDDSYLFILANCKRLKELRIGLECFRDFDECIIEDNPVLEVIEMGSRDVEGIGCLFYSASLSVTHLPALKTFYCSNNSFSCPPSIVFEDLPSLETITLDNDAMSFDEHVIRGSLTLKNLPKLTSIIAEPQDDANPTLAFPIRVHLENLPLLTNIAVANPFLMLDKWTVRNAGAFQTHPAVPTHTPSANVRTLRDMNSLAKTLTTLVVDDACCNGNKRTLNLDLSSYAKLATLEIHHYSFMWAKSLKMVGMKSLKRVVIWDNCFRECVDGSFELEKCPKMRELVIGDFSFLCFKTCSIEKCPMLETVSIGRFREFMSFSSFATTSLRMTNLRKLRVASFGSRCFQGCQSAVFEDLPALEVIVIGMDTFKGRENADPGLLSMKNLPKLVSLTHQPIRSFVPVYSLSFYNLKTLRLFNMPALEDVTLAREAFSNAEDVEQENIGALGCYFE</sequence>
<evidence type="ECO:0000313" key="2">
    <source>
        <dbReference type="EMBL" id="OAO15512.1"/>
    </source>
</evidence>
<feature type="compositionally biased region" description="Basic and acidic residues" evidence="1">
    <location>
        <begin position="95"/>
        <end position="111"/>
    </location>
</feature>
<gene>
    <name evidence="2" type="ORF">AV274_2768</name>
</gene>
<evidence type="ECO:0000256" key="1">
    <source>
        <dbReference type="SAM" id="MobiDB-lite"/>
    </source>
</evidence>
<dbReference type="PANTHER" id="PTHR45661:SF3">
    <property type="entry name" value="IG-LIKE DOMAIN-CONTAINING PROTEIN"/>
    <property type="match status" value="1"/>
</dbReference>
<accession>A0A196SH74</accession>
<dbReference type="PANTHER" id="PTHR45661">
    <property type="entry name" value="SURFACE ANTIGEN"/>
    <property type="match status" value="1"/>
</dbReference>
<dbReference type="SUPFAM" id="SSF52058">
    <property type="entry name" value="L domain-like"/>
    <property type="match status" value="1"/>
</dbReference>
<dbReference type="EMBL" id="LXWW01000137">
    <property type="protein sequence ID" value="OAO15512.1"/>
    <property type="molecule type" value="Genomic_DNA"/>
</dbReference>
<dbReference type="OrthoDB" id="10027416at2759"/>
<dbReference type="InterPro" id="IPR053139">
    <property type="entry name" value="Surface_bspA-like"/>
</dbReference>
<dbReference type="AlphaFoldDB" id="A0A196SH74"/>
<keyword evidence="3" id="KW-1185">Reference proteome</keyword>
<dbReference type="InterPro" id="IPR032675">
    <property type="entry name" value="LRR_dom_sf"/>
</dbReference>
<reference evidence="2 3" key="1">
    <citation type="submission" date="2016-05" db="EMBL/GenBank/DDBJ databases">
        <title>Nuclear genome of Blastocystis sp. subtype 1 NandII.</title>
        <authorList>
            <person name="Gentekaki E."/>
            <person name="Curtis B."/>
            <person name="Stairs C."/>
            <person name="Eme L."/>
            <person name="Herman E."/>
            <person name="Klimes V."/>
            <person name="Arias M.C."/>
            <person name="Elias M."/>
            <person name="Hilliou F."/>
            <person name="Klute M."/>
            <person name="Malik S.-B."/>
            <person name="Pightling A."/>
            <person name="Rachubinski R."/>
            <person name="Salas D."/>
            <person name="Schlacht A."/>
            <person name="Suga H."/>
            <person name="Archibald J."/>
            <person name="Ball S.G."/>
            <person name="Clark G."/>
            <person name="Dacks J."/>
            <person name="Van Der Giezen M."/>
            <person name="Tsaousis A."/>
            <person name="Roger A."/>
        </authorList>
    </citation>
    <scope>NUCLEOTIDE SEQUENCE [LARGE SCALE GENOMIC DNA]</scope>
    <source>
        <strain evidence="3">ATCC 50177 / NandII</strain>
    </source>
</reference>
<feature type="compositionally biased region" description="Acidic residues" evidence="1">
    <location>
        <begin position="77"/>
        <end position="94"/>
    </location>
</feature>
<evidence type="ECO:0000313" key="3">
    <source>
        <dbReference type="Proteomes" id="UP000078348"/>
    </source>
</evidence>
<dbReference type="Gene3D" id="3.80.10.10">
    <property type="entry name" value="Ribonuclease Inhibitor"/>
    <property type="match status" value="2"/>
</dbReference>